<proteinExistence type="inferred from homology"/>
<dbReference type="AlphaFoldDB" id="A0A1L7D4H5"/>
<dbReference type="InterPro" id="IPR051313">
    <property type="entry name" value="Bact_iron-sidero_bind"/>
</dbReference>
<feature type="chain" id="PRO_5012363261" evidence="5">
    <location>
        <begin position="27"/>
        <end position="353"/>
    </location>
</feature>
<evidence type="ECO:0000313" key="7">
    <source>
        <dbReference type="EMBL" id="APT93044.1"/>
    </source>
</evidence>
<evidence type="ECO:0000256" key="4">
    <source>
        <dbReference type="ARBA" id="ARBA00022729"/>
    </source>
</evidence>
<dbReference type="PROSITE" id="PS50983">
    <property type="entry name" value="FE_B12_PBP"/>
    <property type="match status" value="1"/>
</dbReference>
<evidence type="ECO:0000256" key="1">
    <source>
        <dbReference type="ARBA" id="ARBA00004196"/>
    </source>
</evidence>
<dbReference type="InterPro" id="IPR002491">
    <property type="entry name" value="ABC_transptr_periplasmic_BD"/>
</dbReference>
<organism evidence="7 8">
    <name type="scientific">Corynebacterium phocae</name>
    <dbReference type="NCBI Taxonomy" id="161895"/>
    <lineage>
        <taxon>Bacteria</taxon>
        <taxon>Bacillati</taxon>
        <taxon>Actinomycetota</taxon>
        <taxon>Actinomycetes</taxon>
        <taxon>Mycobacteriales</taxon>
        <taxon>Corynebacteriaceae</taxon>
        <taxon>Corynebacterium</taxon>
    </lineage>
</organism>
<dbReference type="GO" id="GO:0030288">
    <property type="term" value="C:outer membrane-bounded periplasmic space"/>
    <property type="evidence" value="ECO:0007669"/>
    <property type="project" value="TreeGrafter"/>
</dbReference>
<keyword evidence="4 5" id="KW-0732">Signal</keyword>
<feature type="domain" description="Fe/B12 periplasmic-binding" evidence="6">
    <location>
        <begin position="80"/>
        <end position="352"/>
    </location>
</feature>
<evidence type="ECO:0000259" key="6">
    <source>
        <dbReference type="PROSITE" id="PS50983"/>
    </source>
</evidence>
<dbReference type="PANTHER" id="PTHR30532">
    <property type="entry name" value="IRON III DICITRATE-BINDING PERIPLASMIC PROTEIN"/>
    <property type="match status" value="1"/>
</dbReference>
<protein>
    <submittedName>
        <fullName evidence="7">Iron ABC transporter substrate-binding protein</fullName>
    </submittedName>
</protein>
<evidence type="ECO:0000256" key="5">
    <source>
        <dbReference type="SAM" id="SignalP"/>
    </source>
</evidence>
<dbReference type="Proteomes" id="UP000185491">
    <property type="component" value="Chromosome"/>
</dbReference>
<sequence length="353" mass="37921">MALNFRHAMIASVTAASLVLASCSAADDVADDVAEGAADATSAVASVAKDADSEVAEARGGSIKIEDNYGEHELEGPFERVAVTDNRSFEILESWGVPIVAAPLRLVPDTLKDKINEDTVEADLGFHREPNLENLVVADPDIVINGQRFSQHQEDMAKLVGEVPVLDFEPRDDKPFDEELIRQTQALGTIFGHEDEADKLVEDFKAAMKRAKDAYDPSMTVMGANTSGGEIGYIAPGKGRYFGPFFEWLGLTPSLKVEDASSNHTGDDISVEAIAESNPDWIFIMDRDGAIGPKDGVAHGEALVVENAALQNVTAVQKGQVVVAPTDTYINENIITYTETLNAIADAFEAAKK</sequence>
<accession>A0A1L7D4H5</accession>
<dbReference type="OrthoDB" id="63946at2"/>
<dbReference type="EMBL" id="CP009249">
    <property type="protein sequence ID" value="APT93044.1"/>
    <property type="molecule type" value="Genomic_DNA"/>
</dbReference>
<dbReference type="PANTHER" id="PTHR30532:SF28">
    <property type="entry name" value="PETROBACTIN-BINDING PROTEIN YCLQ"/>
    <property type="match status" value="1"/>
</dbReference>
<dbReference type="PROSITE" id="PS51257">
    <property type="entry name" value="PROKAR_LIPOPROTEIN"/>
    <property type="match status" value="1"/>
</dbReference>
<keyword evidence="8" id="KW-1185">Reference proteome</keyword>
<dbReference type="STRING" id="161895.CPHO_09290"/>
<name>A0A1L7D4H5_9CORY</name>
<gene>
    <name evidence="7" type="ORF">CPHO_09290</name>
</gene>
<dbReference type="GO" id="GO:1901678">
    <property type="term" value="P:iron coordination entity transport"/>
    <property type="evidence" value="ECO:0007669"/>
    <property type="project" value="UniProtKB-ARBA"/>
</dbReference>
<dbReference type="Pfam" id="PF01497">
    <property type="entry name" value="Peripla_BP_2"/>
    <property type="match status" value="1"/>
</dbReference>
<dbReference type="SUPFAM" id="SSF53807">
    <property type="entry name" value="Helical backbone' metal receptor"/>
    <property type="match status" value="1"/>
</dbReference>
<dbReference type="Gene3D" id="3.40.50.1980">
    <property type="entry name" value="Nitrogenase molybdenum iron protein domain"/>
    <property type="match status" value="2"/>
</dbReference>
<dbReference type="RefSeq" id="WP_075735182.1">
    <property type="nucleotide sequence ID" value="NZ_CP009249.1"/>
</dbReference>
<feature type="signal peptide" evidence="5">
    <location>
        <begin position="1"/>
        <end position="26"/>
    </location>
</feature>
<keyword evidence="3" id="KW-0813">Transport</keyword>
<dbReference type="KEGG" id="cpho:CPHO_09290"/>
<comment type="subcellular location">
    <subcellularLocation>
        <location evidence="1">Cell envelope</location>
    </subcellularLocation>
</comment>
<evidence type="ECO:0000256" key="2">
    <source>
        <dbReference type="ARBA" id="ARBA00008814"/>
    </source>
</evidence>
<comment type="similarity">
    <text evidence="2">Belongs to the bacterial solute-binding protein 8 family.</text>
</comment>
<reference evidence="7 8" key="1">
    <citation type="submission" date="2014-08" db="EMBL/GenBank/DDBJ databases">
        <title>Complete genome sequence of Corynebacterium phocae M408/89/1(T)(=DSM 44612(T)), isolated from the common seal (Phoca vitulina).</title>
        <authorList>
            <person name="Ruckert C."/>
            <person name="Albersmeier A."/>
            <person name="Winkler A."/>
            <person name="Kalinowski J."/>
        </authorList>
    </citation>
    <scope>NUCLEOTIDE SEQUENCE [LARGE SCALE GENOMIC DNA]</scope>
    <source>
        <strain evidence="7 8">M408/89/1</strain>
    </source>
</reference>
<evidence type="ECO:0000313" key="8">
    <source>
        <dbReference type="Proteomes" id="UP000185491"/>
    </source>
</evidence>
<evidence type="ECO:0000256" key="3">
    <source>
        <dbReference type="ARBA" id="ARBA00022448"/>
    </source>
</evidence>